<accession>A0A1X7U4P6</accession>
<dbReference type="EnsemblMetazoa" id="Aqu2.1.22887_001">
    <property type="protein sequence ID" value="Aqu2.1.22887_001"/>
    <property type="gene ID" value="Aqu2.1.22887"/>
</dbReference>
<protein>
    <submittedName>
        <fullName evidence="1">Uncharacterized protein</fullName>
    </submittedName>
</protein>
<name>A0A1X7U4P6_AMPQE</name>
<proteinExistence type="predicted"/>
<sequence length="243" mass="27655">MTGLRDPGIDISSCISQCYDGAYVLRGHLSGVRKRVNDLNLAAIYMYFHANQLNLVFVDTCKKVDHAASFFSLLDCVYIFLLSSVAHSLIMAKQKELHFRREIQLKKLSDTRMSCRYTSIKGVLTTLQAHLFSLEELTEDYTKSIEARDLLLQVSSFQFLLSLILFEHIFFFSNNLPTLLQSEKISYAAAASCIEGTMLTIANLRSDHEWSQIWAQAVPMAEKCSITVTPLRQMQQYTSNTTR</sequence>
<reference evidence="1" key="1">
    <citation type="submission" date="2017-05" db="UniProtKB">
        <authorList>
            <consortium name="EnsemblMetazoa"/>
        </authorList>
    </citation>
    <scope>IDENTIFICATION</scope>
</reference>
<dbReference type="PANTHER" id="PTHR45749:SF37">
    <property type="entry name" value="OS05G0311600 PROTEIN"/>
    <property type="match status" value="1"/>
</dbReference>
<dbReference type="AlphaFoldDB" id="A0A1X7U4P6"/>
<evidence type="ECO:0000313" key="1">
    <source>
        <dbReference type="EnsemblMetazoa" id="Aqu2.1.22887_001"/>
    </source>
</evidence>
<organism evidence="1">
    <name type="scientific">Amphimedon queenslandica</name>
    <name type="common">Sponge</name>
    <dbReference type="NCBI Taxonomy" id="400682"/>
    <lineage>
        <taxon>Eukaryota</taxon>
        <taxon>Metazoa</taxon>
        <taxon>Porifera</taxon>
        <taxon>Demospongiae</taxon>
        <taxon>Heteroscleromorpha</taxon>
        <taxon>Haplosclerida</taxon>
        <taxon>Niphatidae</taxon>
        <taxon>Amphimedon</taxon>
    </lineage>
</organism>
<dbReference type="OMA" id="LEICKFG"/>
<dbReference type="InParanoid" id="A0A1X7U4P6"/>
<dbReference type="STRING" id="400682.A0A1X7U4P6"/>
<dbReference type="OrthoDB" id="1739706at2759"/>
<dbReference type="PANTHER" id="PTHR45749">
    <property type="match status" value="1"/>
</dbReference>